<dbReference type="GO" id="GO:0018580">
    <property type="term" value="F:nitronate monooxygenase activity"/>
    <property type="evidence" value="ECO:0007669"/>
    <property type="project" value="InterPro"/>
</dbReference>
<evidence type="ECO:0000313" key="4">
    <source>
        <dbReference type="EMBL" id="SDR53491.1"/>
    </source>
</evidence>
<dbReference type="PANTHER" id="PTHR32332">
    <property type="entry name" value="2-NITROPROPANE DIOXYGENASE"/>
    <property type="match status" value="1"/>
</dbReference>
<evidence type="ECO:0000256" key="2">
    <source>
        <dbReference type="ARBA" id="ARBA00022643"/>
    </source>
</evidence>
<evidence type="ECO:0000313" key="5">
    <source>
        <dbReference type="Proteomes" id="UP000199365"/>
    </source>
</evidence>
<dbReference type="Gene3D" id="3.20.20.70">
    <property type="entry name" value="Aldolase class I"/>
    <property type="match status" value="1"/>
</dbReference>
<keyword evidence="5" id="KW-1185">Reference proteome</keyword>
<dbReference type="GO" id="GO:0051213">
    <property type="term" value="F:dioxygenase activity"/>
    <property type="evidence" value="ECO:0007669"/>
    <property type="project" value="UniProtKB-KW"/>
</dbReference>
<dbReference type="STRING" id="157910.SAMN05445850_5699"/>
<dbReference type="EMBL" id="FNKX01000002">
    <property type="protein sequence ID" value="SDR53491.1"/>
    <property type="molecule type" value="Genomic_DNA"/>
</dbReference>
<evidence type="ECO:0000256" key="1">
    <source>
        <dbReference type="ARBA" id="ARBA00022630"/>
    </source>
</evidence>
<dbReference type="SUPFAM" id="SSF51412">
    <property type="entry name" value="Inosine monophosphate dehydrogenase (IMPDH)"/>
    <property type="match status" value="1"/>
</dbReference>
<evidence type="ECO:0000256" key="3">
    <source>
        <dbReference type="ARBA" id="ARBA00023002"/>
    </source>
</evidence>
<gene>
    <name evidence="4" type="ORF">SAMN05445850_5699</name>
</gene>
<keyword evidence="4" id="KW-0223">Dioxygenase</keyword>
<dbReference type="InterPro" id="IPR004136">
    <property type="entry name" value="NMO"/>
</dbReference>
<dbReference type="InterPro" id="IPR013785">
    <property type="entry name" value="Aldolase_TIM"/>
</dbReference>
<dbReference type="Pfam" id="PF03060">
    <property type="entry name" value="NMO"/>
    <property type="match status" value="1"/>
</dbReference>
<proteinExistence type="predicted"/>
<reference evidence="5" key="1">
    <citation type="submission" date="2016-10" db="EMBL/GenBank/DDBJ databases">
        <authorList>
            <person name="Varghese N."/>
            <person name="Submissions S."/>
        </authorList>
    </citation>
    <scope>NUCLEOTIDE SEQUENCE [LARGE SCALE GENOMIC DNA]</scope>
    <source>
        <strain evidence="5">DUS833</strain>
    </source>
</reference>
<accession>A0A1H1JTW5</accession>
<keyword evidence="3" id="KW-0560">Oxidoreductase</keyword>
<keyword evidence="2" id="KW-0288">FMN</keyword>
<name>A0A1H1JTW5_9BURK</name>
<keyword evidence="1" id="KW-0285">Flavoprotein</keyword>
<organism evidence="4 5">
    <name type="scientific">Paraburkholderia tuberum</name>
    <dbReference type="NCBI Taxonomy" id="157910"/>
    <lineage>
        <taxon>Bacteria</taxon>
        <taxon>Pseudomonadati</taxon>
        <taxon>Pseudomonadota</taxon>
        <taxon>Betaproteobacteria</taxon>
        <taxon>Burkholderiales</taxon>
        <taxon>Burkholderiaceae</taxon>
        <taxon>Paraburkholderia</taxon>
    </lineage>
</organism>
<dbReference type="RefSeq" id="WP_090808858.1">
    <property type="nucleotide sequence ID" value="NZ_FNKX01000002.1"/>
</dbReference>
<protein>
    <submittedName>
        <fullName evidence="4">2-nitropropane dioxygenase</fullName>
    </submittedName>
</protein>
<dbReference type="AlphaFoldDB" id="A0A1H1JTW5"/>
<dbReference type="Proteomes" id="UP000199365">
    <property type="component" value="Unassembled WGS sequence"/>
</dbReference>
<dbReference type="CDD" id="cd04730">
    <property type="entry name" value="NPD_like"/>
    <property type="match status" value="1"/>
</dbReference>
<sequence>MKPYVNRITELLGIQYPLIQGGMRWVARAELAAAVANAGGLGFISAHTHASADALAREIDRVRSLTDKPFGVNLTVLGANVGLDYDAYVRTIVSQGVQVVETAGSNPAKYIAEFKAQGVKVVHKCVTVRHAMKAESLGADAVSIDGFECAGHPGEDDIPGLILIPAAADKLKVPILASGGFADGRGLMAALALGADGINMGTRFMLTQESPVHPAIKQRLLEASERDTVLVGRSIGDSSRVVRNSVSLAALELERAGNVTRSDLYALTGAQRWMDAFVTGEVEGGAFPAGIVTGLIHDLPTCAELIGRIVKEAAAIAQRQLGFGAALA</sequence>
<dbReference type="PANTHER" id="PTHR32332:SF20">
    <property type="entry name" value="2-NITROPROPANE DIOXYGENASE-LIKE PROTEIN"/>
    <property type="match status" value="1"/>
</dbReference>